<accession>A0A5F9C3K5</accession>
<evidence type="ECO:0000256" key="1">
    <source>
        <dbReference type="ARBA" id="ARBA00012493"/>
    </source>
</evidence>
<protein>
    <recommendedName>
        <fullName evidence="1">RNA-directed DNA polymerase</fullName>
        <ecNumber evidence="1">2.7.7.49</ecNumber>
    </recommendedName>
</protein>
<dbReference type="PROSITE" id="PS50878">
    <property type="entry name" value="RT_POL"/>
    <property type="match status" value="1"/>
</dbReference>
<dbReference type="PANTHER" id="PTHR19446">
    <property type="entry name" value="REVERSE TRANSCRIPTASES"/>
    <property type="match status" value="1"/>
</dbReference>
<dbReference type="GO" id="GO:0003964">
    <property type="term" value="F:RNA-directed DNA polymerase activity"/>
    <property type="evidence" value="ECO:0007669"/>
    <property type="project" value="UniProtKB-EC"/>
</dbReference>
<dbReference type="SUPFAM" id="SSF56672">
    <property type="entry name" value="DNA/RNA polymerases"/>
    <property type="match status" value="1"/>
</dbReference>
<dbReference type="GeneTree" id="ENSGT01150000286925"/>
<dbReference type="EC" id="2.7.7.49" evidence="1"/>
<keyword evidence="4" id="KW-1185">Reference proteome</keyword>
<name>A0A5F9C3K5_RABIT</name>
<reference evidence="3" key="2">
    <citation type="submission" date="2025-08" db="UniProtKB">
        <authorList>
            <consortium name="Ensembl"/>
        </authorList>
    </citation>
    <scope>IDENTIFICATION</scope>
    <source>
        <strain evidence="3">Thorbecke</strain>
    </source>
</reference>
<dbReference type="AlphaFoldDB" id="A0A5F9C3K5"/>
<proteinExistence type="predicted"/>
<dbReference type="Ensembl" id="ENSOCUT00000054623.1">
    <property type="protein sequence ID" value="ENSOCUP00000028365.1"/>
    <property type="gene ID" value="ENSOCUG00000034668.1"/>
</dbReference>
<dbReference type="CDD" id="cd01650">
    <property type="entry name" value="RT_nLTR_like"/>
    <property type="match status" value="1"/>
</dbReference>
<reference evidence="3" key="3">
    <citation type="submission" date="2025-09" db="UniProtKB">
        <authorList>
            <consortium name="Ensembl"/>
        </authorList>
    </citation>
    <scope>IDENTIFICATION</scope>
    <source>
        <strain evidence="3">Thorbecke</strain>
    </source>
</reference>
<sequence length="318" mass="36732">MNIDAKILNKILANRIQQHIRKIIHPDQVGFIPGMQGWFNIRKSINVIHHINRLQKKNHMIISIDAEKAFDKIQHPFMMKTLSKLGIEGTFLNIIKAIYKKPTASILLNGEKLEAFPLKSGTRQGCPLSPLLFNIVLEVLARAIRQEKEIKGIQIKKEEVKLSLFADDMILYLEDPKNSTKRLLELIEEFGKVAGYKINAQKSTAFVYTDNAMTEKELLRSIPFTIATKTIKYLGINITKDVKDLYDENYKTLKKEIEEDTKKWKNLPCSWIGRINIIKMSILPKAIYRFNAIPIKIPKTFSQIWKKWCCSYGGTETR</sequence>
<organism evidence="3 4">
    <name type="scientific">Oryctolagus cuniculus</name>
    <name type="common">Rabbit</name>
    <dbReference type="NCBI Taxonomy" id="9986"/>
    <lineage>
        <taxon>Eukaryota</taxon>
        <taxon>Metazoa</taxon>
        <taxon>Chordata</taxon>
        <taxon>Craniata</taxon>
        <taxon>Vertebrata</taxon>
        <taxon>Euteleostomi</taxon>
        <taxon>Mammalia</taxon>
        <taxon>Eutheria</taxon>
        <taxon>Euarchontoglires</taxon>
        <taxon>Glires</taxon>
        <taxon>Lagomorpha</taxon>
        <taxon>Leporidae</taxon>
        <taxon>Oryctolagus</taxon>
    </lineage>
</organism>
<dbReference type="InterPro" id="IPR000477">
    <property type="entry name" value="RT_dom"/>
</dbReference>
<dbReference type="Proteomes" id="UP000001811">
    <property type="component" value="Chromosome 2"/>
</dbReference>
<reference evidence="3 4" key="1">
    <citation type="journal article" date="2011" name="Nature">
        <title>A high-resolution map of human evolutionary constraint using 29 mammals.</title>
        <authorList>
            <person name="Lindblad-Toh K."/>
            <person name="Garber M."/>
            <person name="Zuk O."/>
            <person name="Lin M.F."/>
            <person name="Parker B.J."/>
            <person name="Washietl S."/>
            <person name="Kheradpour P."/>
            <person name="Ernst J."/>
            <person name="Jordan G."/>
            <person name="Mauceli E."/>
            <person name="Ward L.D."/>
            <person name="Lowe C.B."/>
            <person name="Holloway A.K."/>
            <person name="Clamp M."/>
            <person name="Gnerre S."/>
            <person name="Alfoldi J."/>
            <person name="Beal K."/>
            <person name="Chang J."/>
            <person name="Clawson H."/>
            <person name="Cuff J."/>
            <person name="Di Palma F."/>
            <person name="Fitzgerald S."/>
            <person name="Flicek P."/>
            <person name="Guttman M."/>
            <person name="Hubisz M.J."/>
            <person name="Jaffe D.B."/>
            <person name="Jungreis I."/>
            <person name="Kent W.J."/>
            <person name="Kostka D."/>
            <person name="Lara M."/>
            <person name="Martins A.L."/>
            <person name="Massingham T."/>
            <person name="Moltke I."/>
            <person name="Raney B.J."/>
            <person name="Rasmussen M.D."/>
            <person name="Robinson J."/>
            <person name="Stark A."/>
            <person name="Vilella A.J."/>
            <person name="Wen J."/>
            <person name="Xie X."/>
            <person name="Zody M.C."/>
            <person name="Baldwin J."/>
            <person name="Bloom T."/>
            <person name="Chin C.W."/>
            <person name="Heiman D."/>
            <person name="Nicol R."/>
            <person name="Nusbaum C."/>
            <person name="Young S."/>
            <person name="Wilkinson J."/>
            <person name="Worley K.C."/>
            <person name="Kovar C.L."/>
            <person name="Muzny D.M."/>
            <person name="Gibbs R.A."/>
            <person name="Cree A."/>
            <person name="Dihn H.H."/>
            <person name="Fowler G."/>
            <person name="Jhangiani S."/>
            <person name="Joshi V."/>
            <person name="Lee S."/>
            <person name="Lewis L.R."/>
            <person name="Nazareth L.V."/>
            <person name="Okwuonu G."/>
            <person name="Santibanez J."/>
            <person name="Warren W.C."/>
            <person name="Mardis E.R."/>
            <person name="Weinstock G.M."/>
            <person name="Wilson R.K."/>
            <person name="Delehaunty K."/>
            <person name="Dooling D."/>
            <person name="Fronik C."/>
            <person name="Fulton L."/>
            <person name="Fulton B."/>
            <person name="Graves T."/>
            <person name="Minx P."/>
            <person name="Sodergren E."/>
            <person name="Birney E."/>
            <person name="Margulies E.H."/>
            <person name="Herrero J."/>
            <person name="Green E.D."/>
            <person name="Haussler D."/>
            <person name="Siepel A."/>
            <person name="Goldman N."/>
            <person name="Pollard K.S."/>
            <person name="Pedersen J.S."/>
            <person name="Lander E.S."/>
            <person name="Kellis M."/>
        </authorList>
    </citation>
    <scope>NUCLEOTIDE SEQUENCE [LARGE SCALE GENOMIC DNA]</scope>
    <source>
        <strain evidence="3 4">Thorbecke inbred</strain>
    </source>
</reference>
<evidence type="ECO:0000313" key="3">
    <source>
        <dbReference type="Ensembl" id="ENSOCUP00000028365.1"/>
    </source>
</evidence>
<dbReference type="Pfam" id="PF00078">
    <property type="entry name" value="RVT_1"/>
    <property type="match status" value="1"/>
</dbReference>
<evidence type="ECO:0000259" key="2">
    <source>
        <dbReference type="PROSITE" id="PS50878"/>
    </source>
</evidence>
<evidence type="ECO:0000313" key="4">
    <source>
        <dbReference type="Proteomes" id="UP000001811"/>
    </source>
</evidence>
<dbReference type="InterPro" id="IPR043502">
    <property type="entry name" value="DNA/RNA_pol_sf"/>
</dbReference>
<feature type="domain" description="Reverse transcriptase" evidence="2">
    <location>
        <begin position="1"/>
        <end position="238"/>
    </location>
</feature>
<dbReference type="InParanoid" id="A0A5F9C3K5"/>
<dbReference type="EMBL" id="AAGW02059203">
    <property type="status" value="NOT_ANNOTATED_CDS"/>
    <property type="molecule type" value="Genomic_DNA"/>
</dbReference>